<dbReference type="PRINTS" id="PR00722">
    <property type="entry name" value="CHYMOTRYPSIN"/>
</dbReference>
<proteinExistence type="predicted"/>
<dbReference type="SMART" id="SM00020">
    <property type="entry name" value="Tryp_SPc"/>
    <property type="match status" value="1"/>
</dbReference>
<dbReference type="InterPro" id="IPR018114">
    <property type="entry name" value="TRYPSIN_HIS"/>
</dbReference>
<dbReference type="PANTHER" id="PTHR24250:SF27">
    <property type="entry name" value="ELASTASE 2 LIKE"/>
    <property type="match status" value="1"/>
</dbReference>
<reference evidence="5" key="1">
    <citation type="submission" date="2025-08" db="UniProtKB">
        <authorList>
            <consortium name="RefSeq"/>
        </authorList>
    </citation>
    <scope>IDENTIFICATION</scope>
</reference>
<evidence type="ECO:0000259" key="3">
    <source>
        <dbReference type="PROSITE" id="PS50240"/>
    </source>
</evidence>
<keyword evidence="4" id="KW-1185">Reference proteome</keyword>
<dbReference type="Proteomes" id="UP001165740">
    <property type="component" value="Chromosome 5"/>
</dbReference>
<gene>
    <name evidence="5" type="primary">LOC106067250</name>
</gene>
<dbReference type="GO" id="GO:0004252">
    <property type="term" value="F:serine-type endopeptidase activity"/>
    <property type="evidence" value="ECO:0007669"/>
    <property type="project" value="InterPro"/>
</dbReference>
<dbReference type="GO" id="GO:0006508">
    <property type="term" value="P:proteolysis"/>
    <property type="evidence" value="ECO:0007669"/>
    <property type="project" value="UniProtKB-KW"/>
</dbReference>
<keyword evidence="2" id="KW-0378">Hydrolase</keyword>
<dbReference type="Gene3D" id="2.40.10.10">
    <property type="entry name" value="Trypsin-like serine proteases"/>
    <property type="match status" value="2"/>
</dbReference>
<name>A0A9W3ACC1_BIOGL</name>
<dbReference type="RefSeq" id="XP_055884798.1">
    <property type="nucleotide sequence ID" value="XM_056028823.1"/>
</dbReference>
<dbReference type="InterPro" id="IPR043504">
    <property type="entry name" value="Peptidase_S1_PA_chymotrypsin"/>
</dbReference>
<keyword evidence="1" id="KW-1015">Disulfide bond</keyword>
<dbReference type="FunFam" id="2.40.10.10:FF:000068">
    <property type="entry name" value="transmembrane protease serine 2"/>
    <property type="match status" value="1"/>
</dbReference>
<evidence type="ECO:0000313" key="4">
    <source>
        <dbReference type="Proteomes" id="UP001165740"/>
    </source>
</evidence>
<evidence type="ECO:0000256" key="1">
    <source>
        <dbReference type="ARBA" id="ARBA00023157"/>
    </source>
</evidence>
<dbReference type="PROSITE" id="PS00135">
    <property type="entry name" value="TRYPSIN_SER"/>
    <property type="match status" value="1"/>
</dbReference>
<sequence>MVLVRIAENVGQYLFKECQISGWGRTNKNEPLSNTLKKAFTKIVPLFVCTQEYTQSKERMEQANLTCVLDYAAINSTDKSVKRIVNGQNAMMFEIPYQIALQIRIYGSWRYCCSGTLLTPDKVLTAAHCLESSTANNYRVIVGMLNLFGPPTEFEQTIYVSKIYIHESFLIDMTSSHDIAVITLATSAILNKNVQLARIAENVKQYYYRDCQISGWGYISYNGPVSNILQKALTKIVDIIVCSQKYQKNKVAIEQANYICVYDYTGSPPSSTCLGDSGSPLLCGPEKNELVGILKSGQSRCEADSPSMYVNLSLYRDWLADKL</sequence>
<dbReference type="OrthoDB" id="6045329at2759"/>
<dbReference type="InterPro" id="IPR001254">
    <property type="entry name" value="Trypsin_dom"/>
</dbReference>
<dbReference type="SUPFAM" id="SSF50494">
    <property type="entry name" value="Trypsin-like serine proteases"/>
    <property type="match status" value="2"/>
</dbReference>
<dbReference type="PROSITE" id="PS50240">
    <property type="entry name" value="TRYPSIN_DOM"/>
    <property type="match status" value="1"/>
</dbReference>
<dbReference type="InterPro" id="IPR033116">
    <property type="entry name" value="TRYPSIN_SER"/>
</dbReference>
<protein>
    <submittedName>
        <fullName evidence="5">Fibrinolytic enzyme, isozyme C-like</fullName>
    </submittedName>
</protein>
<dbReference type="PANTHER" id="PTHR24250">
    <property type="entry name" value="CHYMOTRYPSIN-RELATED"/>
    <property type="match status" value="1"/>
</dbReference>
<dbReference type="AlphaFoldDB" id="A0A9W3ACC1"/>
<evidence type="ECO:0000313" key="5">
    <source>
        <dbReference type="RefSeq" id="XP_055884798.1"/>
    </source>
</evidence>
<dbReference type="CDD" id="cd00190">
    <property type="entry name" value="Tryp_SPc"/>
    <property type="match status" value="1"/>
</dbReference>
<accession>A0A9W3ACC1</accession>
<feature type="domain" description="Peptidase S1" evidence="3">
    <location>
        <begin position="84"/>
        <end position="323"/>
    </location>
</feature>
<organism evidence="4 5">
    <name type="scientific">Biomphalaria glabrata</name>
    <name type="common">Bloodfluke planorb</name>
    <name type="synonym">Freshwater snail</name>
    <dbReference type="NCBI Taxonomy" id="6526"/>
    <lineage>
        <taxon>Eukaryota</taxon>
        <taxon>Metazoa</taxon>
        <taxon>Spiralia</taxon>
        <taxon>Lophotrochozoa</taxon>
        <taxon>Mollusca</taxon>
        <taxon>Gastropoda</taxon>
        <taxon>Heterobranchia</taxon>
        <taxon>Euthyneura</taxon>
        <taxon>Panpulmonata</taxon>
        <taxon>Hygrophila</taxon>
        <taxon>Lymnaeoidea</taxon>
        <taxon>Planorbidae</taxon>
        <taxon>Biomphalaria</taxon>
    </lineage>
</organism>
<keyword evidence="2" id="KW-0645">Protease</keyword>
<keyword evidence="2" id="KW-0720">Serine protease</keyword>
<evidence type="ECO:0000256" key="2">
    <source>
        <dbReference type="RuleBase" id="RU363034"/>
    </source>
</evidence>
<dbReference type="PROSITE" id="PS00134">
    <property type="entry name" value="TRYPSIN_HIS"/>
    <property type="match status" value="1"/>
</dbReference>
<dbReference type="InterPro" id="IPR009003">
    <property type="entry name" value="Peptidase_S1_PA"/>
</dbReference>
<dbReference type="Pfam" id="PF00089">
    <property type="entry name" value="Trypsin"/>
    <property type="match status" value="1"/>
</dbReference>
<dbReference type="GeneID" id="106067250"/>
<dbReference type="InterPro" id="IPR001314">
    <property type="entry name" value="Peptidase_S1A"/>
</dbReference>